<dbReference type="GO" id="GO:0020037">
    <property type="term" value="F:heme binding"/>
    <property type="evidence" value="ECO:0007669"/>
    <property type="project" value="InterPro"/>
</dbReference>
<dbReference type="InterPro" id="IPR011008">
    <property type="entry name" value="Dimeric_a/b-barrel"/>
</dbReference>
<evidence type="ECO:0000256" key="9">
    <source>
        <dbReference type="SAM" id="MobiDB-lite"/>
    </source>
</evidence>
<dbReference type="AlphaFoldDB" id="A0A8H2VXE1"/>
<dbReference type="Pfam" id="PF21105">
    <property type="entry name" value="DyP_N"/>
    <property type="match status" value="1"/>
</dbReference>
<evidence type="ECO:0000256" key="6">
    <source>
        <dbReference type="ARBA" id="ARBA00023002"/>
    </source>
</evidence>
<keyword evidence="4" id="KW-0479">Metal-binding</keyword>
<proteinExistence type="inferred from homology"/>
<dbReference type="Proteomes" id="UP000624404">
    <property type="component" value="Unassembled WGS sequence"/>
</dbReference>
<evidence type="ECO:0000256" key="5">
    <source>
        <dbReference type="ARBA" id="ARBA00022729"/>
    </source>
</evidence>
<dbReference type="GO" id="GO:0046872">
    <property type="term" value="F:metal ion binding"/>
    <property type="evidence" value="ECO:0007669"/>
    <property type="project" value="UniProtKB-KW"/>
</dbReference>
<feature type="region of interest" description="Disordered" evidence="9">
    <location>
        <begin position="460"/>
        <end position="479"/>
    </location>
</feature>
<dbReference type="PANTHER" id="PTHR30521:SF4">
    <property type="entry name" value="DEFERROCHELATASE"/>
    <property type="match status" value="1"/>
</dbReference>
<gene>
    <name evidence="12" type="ORF">SCLTRI_LOCUS6736</name>
</gene>
<comment type="caution">
    <text evidence="12">The sequence shown here is derived from an EMBL/GenBank/DDBJ whole genome shotgun (WGS) entry which is preliminary data.</text>
</comment>
<dbReference type="PANTHER" id="PTHR30521">
    <property type="entry name" value="DEFERROCHELATASE/PEROXIDASE"/>
    <property type="match status" value="1"/>
</dbReference>
<dbReference type="SUPFAM" id="SSF54909">
    <property type="entry name" value="Dimeric alpha+beta barrel"/>
    <property type="match status" value="1"/>
</dbReference>
<evidence type="ECO:0000256" key="3">
    <source>
        <dbReference type="ARBA" id="ARBA00022617"/>
    </source>
</evidence>
<evidence type="ECO:0000256" key="4">
    <source>
        <dbReference type="ARBA" id="ARBA00022723"/>
    </source>
</evidence>
<dbReference type="NCBIfam" id="TIGR01413">
    <property type="entry name" value="Dyp_perox_fam"/>
    <property type="match status" value="1"/>
</dbReference>
<keyword evidence="2" id="KW-0575">Peroxidase</keyword>
<dbReference type="EMBL" id="CAJHIA010000023">
    <property type="protein sequence ID" value="CAD6446944.1"/>
    <property type="molecule type" value="Genomic_DNA"/>
</dbReference>
<dbReference type="GO" id="GO:0005829">
    <property type="term" value="C:cytosol"/>
    <property type="evidence" value="ECO:0007669"/>
    <property type="project" value="TreeGrafter"/>
</dbReference>
<comment type="cofactor">
    <cofactor evidence="1">
        <name>heme b</name>
        <dbReference type="ChEBI" id="CHEBI:60344"/>
    </cofactor>
</comment>
<feature type="domain" description="Dyp-type peroxidase C-terminal" evidence="10">
    <location>
        <begin position="275"/>
        <end position="449"/>
    </location>
</feature>
<dbReference type="PROSITE" id="PS51404">
    <property type="entry name" value="DYP_PEROXIDASE"/>
    <property type="match status" value="1"/>
</dbReference>
<dbReference type="GO" id="GO:0004601">
    <property type="term" value="F:peroxidase activity"/>
    <property type="evidence" value="ECO:0007669"/>
    <property type="project" value="UniProtKB-KW"/>
</dbReference>
<dbReference type="InterPro" id="IPR049509">
    <property type="entry name" value="DyP_N"/>
</dbReference>
<evidence type="ECO:0000313" key="12">
    <source>
        <dbReference type="EMBL" id="CAD6446944.1"/>
    </source>
</evidence>
<evidence type="ECO:0000256" key="2">
    <source>
        <dbReference type="ARBA" id="ARBA00022559"/>
    </source>
</evidence>
<keyword evidence="7" id="KW-0408">Iron</keyword>
<name>A0A8H2VXE1_9HELO</name>
<dbReference type="OrthoDB" id="3207336at2759"/>
<dbReference type="Pfam" id="PF20628">
    <property type="entry name" value="Dyp_perox_C"/>
    <property type="match status" value="1"/>
</dbReference>
<protein>
    <submittedName>
        <fullName evidence="12">913b47fc-6338-4745-ad9f-1369fef5f7d1</fullName>
    </submittedName>
</protein>
<keyword evidence="6" id="KW-0560">Oxidoreductase</keyword>
<reference evidence="12" key="1">
    <citation type="submission" date="2020-10" db="EMBL/GenBank/DDBJ databases">
        <authorList>
            <person name="Kusch S."/>
        </authorList>
    </citation>
    <scope>NUCLEOTIDE SEQUENCE</scope>
    <source>
        <strain evidence="12">SwB9</strain>
    </source>
</reference>
<evidence type="ECO:0000256" key="7">
    <source>
        <dbReference type="ARBA" id="ARBA00023004"/>
    </source>
</evidence>
<evidence type="ECO:0000259" key="11">
    <source>
        <dbReference type="Pfam" id="PF21105"/>
    </source>
</evidence>
<organism evidence="12 13">
    <name type="scientific">Sclerotinia trifoliorum</name>
    <dbReference type="NCBI Taxonomy" id="28548"/>
    <lineage>
        <taxon>Eukaryota</taxon>
        <taxon>Fungi</taxon>
        <taxon>Dikarya</taxon>
        <taxon>Ascomycota</taxon>
        <taxon>Pezizomycotina</taxon>
        <taxon>Leotiomycetes</taxon>
        <taxon>Helotiales</taxon>
        <taxon>Sclerotiniaceae</taxon>
        <taxon>Sclerotinia</taxon>
    </lineage>
</organism>
<evidence type="ECO:0000256" key="1">
    <source>
        <dbReference type="ARBA" id="ARBA00001970"/>
    </source>
</evidence>
<evidence type="ECO:0000313" key="13">
    <source>
        <dbReference type="Proteomes" id="UP000624404"/>
    </source>
</evidence>
<feature type="domain" description="DyP dimeric alpha+beta barrel" evidence="11">
    <location>
        <begin position="9"/>
        <end position="181"/>
    </location>
</feature>
<sequence length="529" mass="60507">MNWIARKSNIQGDIWPGLPKRFQTFLFFKIKKPGEFKQRLRSFVESGDITTADKACEMKDKILAAKLQAQKLRQPAKILALPGVNIAFASTGLAALGKFSFKDAEVKRNKEFYTKFKSNQLRGGLFRKGMYDDLVHEGWDNPQEIRDEYTPSKRLIDGVFLVTSSLQKDLENKVNRVKEHFLKVHGSGDANTYEISNDPAVQFTFVKQGKTRPEKGKEHFGFEDGISQPLIEGLDEVTPKDKEPKSVKSGSSRLTKGWLALQINLREARWYTMKQPDWAEDGSFLVFRDLQQLVPEFDKWLEDNKQHAPNAALSDDPKEKLAAYLMGRWKNGTPVHENPHNDKDKNLFHSNNFDFHPVEKHDKCPFAAHIRKMRPRGDLDHDHSVIIRRGISYGGEVTPKEKLAQKSDNEKQRGLLFVCYQSDIREGFNFLTTRWASNHHFPDRKDKFVGEHGPGIDAIVGQRQDSHPPRSIGLPDGKDPTEARVVLEQWVIHRGGEYFFSPSIKALKGYLTDDPDYPPEITAPRDVVM</sequence>
<keyword evidence="3" id="KW-0349">Heme</keyword>
<evidence type="ECO:0000256" key="8">
    <source>
        <dbReference type="ARBA" id="ARBA00025737"/>
    </source>
</evidence>
<keyword evidence="5" id="KW-0732">Signal</keyword>
<accession>A0A8H2VXE1</accession>
<dbReference type="InterPro" id="IPR006314">
    <property type="entry name" value="Dyp_peroxidase"/>
</dbReference>
<comment type="similarity">
    <text evidence="8">Belongs to the DyP-type peroxidase family.</text>
</comment>
<dbReference type="InterPro" id="IPR048328">
    <property type="entry name" value="Dyp_perox_C"/>
</dbReference>
<evidence type="ECO:0000259" key="10">
    <source>
        <dbReference type="Pfam" id="PF20628"/>
    </source>
</evidence>
<keyword evidence="13" id="KW-1185">Reference proteome</keyword>